<accession>A0ABZ2L612</accession>
<organism evidence="2 3">
    <name type="scientific">Pendulispora rubella</name>
    <dbReference type="NCBI Taxonomy" id="2741070"/>
    <lineage>
        <taxon>Bacteria</taxon>
        <taxon>Pseudomonadati</taxon>
        <taxon>Myxococcota</taxon>
        <taxon>Myxococcia</taxon>
        <taxon>Myxococcales</taxon>
        <taxon>Sorangiineae</taxon>
        <taxon>Pendulisporaceae</taxon>
        <taxon>Pendulispora</taxon>
    </lineage>
</organism>
<reference evidence="2" key="1">
    <citation type="submission" date="2021-12" db="EMBL/GenBank/DDBJ databases">
        <title>Discovery of the Pendulisporaceae a myxobacterial family with distinct sporulation behavior and unique specialized metabolism.</title>
        <authorList>
            <person name="Garcia R."/>
            <person name="Popoff A."/>
            <person name="Bader C.D."/>
            <person name="Loehr J."/>
            <person name="Walesch S."/>
            <person name="Walt C."/>
            <person name="Boldt J."/>
            <person name="Bunk B."/>
            <person name="Haeckl F.J.F.P.J."/>
            <person name="Gunesch A.P."/>
            <person name="Birkelbach J."/>
            <person name="Nuebel U."/>
            <person name="Pietschmann T."/>
            <person name="Bach T."/>
            <person name="Mueller R."/>
        </authorList>
    </citation>
    <scope>NUCLEOTIDE SEQUENCE</scope>
    <source>
        <strain evidence="2">MSr11367</strain>
    </source>
</reference>
<proteinExistence type="predicted"/>
<gene>
    <name evidence="2" type="ORF">LVJ94_03865</name>
</gene>
<keyword evidence="3" id="KW-1185">Reference proteome</keyword>
<sequence>MNESFKGIARLAGTWITGSLLLASAVAAAACSGGASTNETPAAEKSAGSSTALLAKVEQSTDWTDSIEHLRRAGWLGGNTADAHVMRTAQGHSGLALTFSRADEQASIDLVYVAASDGEAQVAVRPANDASRAAFDRSVKQAPQNEQSVGIQSACDPGCNATNCVFWQCEYNEADFRSPACRTEASDEGPAHRERIREGTTDSTNCSAYYADAHGNGIFCPYPNRTFAYVVCD</sequence>
<keyword evidence="1" id="KW-0732">Signal</keyword>
<evidence type="ECO:0000313" key="3">
    <source>
        <dbReference type="Proteomes" id="UP001374803"/>
    </source>
</evidence>
<evidence type="ECO:0000256" key="1">
    <source>
        <dbReference type="SAM" id="SignalP"/>
    </source>
</evidence>
<feature type="signal peptide" evidence="1">
    <location>
        <begin position="1"/>
        <end position="29"/>
    </location>
</feature>
<evidence type="ECO:0000313" key="2">
    <source>
        <dbReference type="EMBL" id="WXB06382.1"/>
    </source>
</evidence>
<protein>
    <recommendedName>
        <fullName evidence="4">Lipoprotein</fullName>
    </recommendedName>
</protein>
<dbReference type="Proteomes" id="UP001374803">
    <property type="component" value="Chromosome"/>
</dbReference>
<evidence type="ECO:0008006" key="4">
    <source>
        <dbReference type="Google" id="ProtNLM"/>
    </source>
</evidence>
<dbReference type="EMBL" id="CP089983">
    <property type="protein sequence ID" value="WXB06382.1"/>
    <property type="molecule type" value="Genomic_DNA"/>
</dbReference>
<feature type="chain" id="PRO_5047117772" description="Lipoprotein" evidence="1">
    <location>
        <begin position="30"/>
        <end position="233"/>
    </location>
</feature>
<name>A0ABZ2L612_9BACT</name>
<dbReference type="RefSeq" id="WP_394836028.1">
    <property type="nucleotide sequence ID" value="NZ_CP089929.1"/>
</dbReference>
<dbReference type="PROSITE" id="PS51257">
    <property type="entry name" value="PROKAR_LIPOPROTEIN"/>
    <property type="match status" value="1"/>
</dbReference>